<feature type="region of interest" description="Disordered" evidence="3">
    <location>
        <begin position="1319"/>
        <end position="1351"/>
    </location>
</feature>
<dbReference type="PANTHER" id="PTHR45782">
    <property type="entry name" value="MITOCHONDRIAL RIBOSOME-ASSOCIATED GTPASE 1"/>
    <property type="match status" value="1"/>
</dbReference>
<dbReference type="GO" id="GO:0032543">
    <property type="term" value="P:mitochondrial translation"/>
    <property type="evidence" value="ECO:0007669"/>
    <property type="project" value="TreeGrafter"/>
</dbReference>
<keyword evidence="2" id="KW-0342">GTP-binding</keyword>
<dbReference type="GO" id="GO:0005739">
    <property type="term" value="C:mitochondrion"/>
    <property type="evidence" value="ECO:0007669"/>
    <property type="project" value="TreeGrafter"/>
</dbReference>
<dbReference type="Pfam" id="PF01926">
    <property type="entry name" value="MMR_HSR1"/>
    <property type="match status" value="1"/>
</dbReference>
<accession>A0AAD9PIZ1</accession>
<evidence type="ECO:0000256" key="2">
    <source>
        <dbReference type="ARBA" id="ARBA00023134"/>
    </source>
</evidence>
<proteinExistence type="predicted"/>
<evidence type="ECO:0000256" key="3">
    <source>
        <dbReference type="SAM" id="MobiDB-lite"/>
    </source>
</evidence>
<reference evidence="5" key="1">
    <citation type="journal article" date="2023" name="Nat. Microbiol.">
        <title>Babesia duncani multi-omics identifies virulence factors and drug targets.</title>
        <authorList>
            <person name="Singh P."/>
            <person name="Lonardi S."/>
            <person name="Liang Q."/>
            <person name="Vydyam P."/>
            <person name="Khabirova E."/>
            <person name="Fang T."/>
            <person name="Gihaz S."/>
            <person name="Thekkiniath J."/>
            <person name="Munshi M."/>
            <person name="Abel S."/>
            <person name="Ciampossin L."/>
            <person name="Batugedara G."/>
            <person name="Gupta M."/>
            <person name="Lu X.M."/>
            <person name="Lenz T."/>
            <person name="Chakravarty S."/>
            <person name="Cornillot E."/>
            <person name="Hu Y."/>
            <person name="Ma W."/>
            <person name="Gonzalez L.M."/>
            <person name="Sanchez S."/>
            <person name="Estrada K."/>
            <person name="Sanchez-Flores A."/>
            <person name="Montero E."/>
            <person name="Harb O.S."/>
            <person name="Le Roch K.G."/>
            <person name="Mamoun C.B."/>
        </authorList>
    </citation>
    <scope>NUCLEOTIDE SEQUENCE</scope>
    <source>
        <strain evidence="5">WA1</strain>
    </source>
</reference>
<dbReference type="InterPro" id="IPR027417">
    <property type="entry name" value="P-loop_NTPase"/>
</dbReference>
<evidence type="ECO:0000256" key="1">
    <source>
        <dbReference type="ARBA" id="ARBA00022741"/>
    </source>
</evidence>
<dbReference type="Gene3D" id="3.40.50.300">
    <property type="entry name" value="P-loop containing nucleotide triphosphate hydrolases"/>
    <property type="match status" value="1"/>
</dbReference>
<keyword evidence="6" id="KW-1185">Reference proteome</keyword>
<dbReference type="InterPro" id="IPR023179">
    <property type="entry name" value="GTP-bd_ortho_bundle_sf"/>
</dbReference>
<dbReference type="GO" id="GO:0003924">
    <property type="term" value="F:GTPase activity"/>
    <property type="evidence" value="ECO:0007669"/>
    <property type="project" value="TreeGrafter"/>
</dbReference>
<dbReference type="GeneID" id="94337238"/>
<organism evidence="5 6">
    <name type="scientific">Babesia duncani</name>
    <dbReference type="NCBI Taxonomy" id="323732"/>
    <lineage>
        <taxon>Eukaryota</taxon>
        <taxon>Sar</taxon>
        <taxon>Alveolata</taxon>
        <taxon>Apicomplexa</taxon>
        <taxon>Aconoidasida</taxon>
        <taxon>Piroplasmida</taxon>
        <taxon>Babesiidae</taxon>
        <taxon>Babesia</taxon>
    </lineage>
</organism>
<dbReference type="InterPro" id="IPR006073">
    <property type="entry name" value="GTP-bd"/>
</dbReference>
<keyword evidence="1" id="KW-0547">Nucleotide-binding</keyword>
<dbReference type="Gene3D" id="1.10.1580.10">
    <property type="match status" value="1"/>
</dbReference>
<feature type="domain" description="G" evidence="4">
    <location>
        <begin position="183"/>
        <end position="267"/>
    </location>
</feature>
<gene>
    <name evidence="5" type="ORF">BdWA1_002941</name>
</gene>
<evidence type="ECO:0000259" key="4">
    <source>
        <dbReference type="Pfam" id="PF01926"/>
    </source>
</evidence>
<dbReference type="Proteomes" id="UP001214638">
    <property type="component" value="Unassembled WGS sequence"/>
</dbReference>
<protein>
    <submittedName>
        <fullName evidence="5">Bifunctional GTP binding domain/GTP-binding protein</fullName>
    </submittedName>
</protein>
<dbReference type="KEGG" id="bdw:94337238"/>
<dbReference type="EMBL" id="JALLKP010000004">
    <property type="protein sequence ID" value="KAK2195268.1"/>
    <property type="molecule type" value="Genomic_DNA"/>
</dbReference>
<evidence type="ECO:0000313" key="5">
    <source>
        <dbReference type="EMBL" id="KAK2195268.1"/>
    </source>
</evidence>
<comment type="caution">
    <text evidence="5">The sequence shown here is derived from an EMBL/GenBank/DDBJ whole genome shotgun (WGS) entry which is preliminary data.</text>
</comment>
<dbReference type="PANTHER" id="PTHR45782:SF4">
    <property type="entry name" value="MITOCHONDRIAL RIBOSOME-ASSOCIATED GTPASE 1"/>
    <property type="match status" value="1"/>
</dbReference>
<dbReference type="GO" id="GO:0005525">
    <property type="term" value="F:GTP binding"/>
    <property type="evidence" value="ECO:0007669"/>
    <property type="project" value="UniProtKB-KW"/>
</dbReference>
<dbReference type="SUPFAM" id="SSF52540">
    <property type="entry name" value="P-loop containing nucleoside triphosphate hydrolases"/>
    <property type="match status" value="1"/>
</dbReference>
<name>A0AAD9PIZ1_9APIC</name>
<dbReference type="RefSeq" id="XP_067802111.1">
    <property type="nucleotide sequence ID" value="XM_067947960.1"/>
</dbReference>
<sequence length="1772" mass="202145">MPGLNLPQVNLLWRYRQRVGRPLGPSLDDYVYKPSSTVRDKVAEITNANLDKESCGNFVPRVCFNYDSSISWFPAHMASAKLDIGKRKRAVDCILEVRDARAPFTSSNEDIFKEYSPNVPRLVILNKCDLVPESAAKKAREILEYTGRHVILLNALNLKKLKKIYNFIDNHVNLKYKSLGIWIMIAGLPNVGKSTLITSLKRQYFVQRWHTPHAQTLDPIKSSRPTSQATAGTTRLMNWFQVSENPKIYCFDTPGIMIPKQNDLQVNLKLASLGCILDHKAGEDYIADYILYRLNKANLMQYVKVLQLQQPTNDIMLIANHIAQLIESKHNATDPWHCFRIFTRHFRNGNFGKICLDKLADVMKRSEFTNFQLGNLMQIFHLISLIHCLISPCIIGSISLGSGRIFHDAFIGPVNKGNFKNGSRFGSDFTFHSFQSAPIGVDDDIVPFKSTGNVPEAGNIHNVDCASGRHARKQLIEIPQDQIKLGIFQGHESLKHVFDTLDAWVDEACTRIRQAHSVRVSGAPEFDSARNNYNAYRSIKCLLFWIANGVLNAAKFARERAEIQMEIPLQEALDERKRCEGIIKSFVLNKLAYWSGVLCPKPLDPLYVKYPKWDVYIENVEGYISQVYDYFNQKAFGNKLPDFFELDFCWFNNLQAKESKFKIINRDGIGFPTIGYFRELKSYPSALAYTVFRSMAKLYCDLYASRLDASIDFCRDVIEAFRMVESAIAQEDGVNFTVIPKTIQEICNNDPDIVQLFNSRYNRKYPEIDDEQQLNVSMDSLAFLQAPLGALGIDLENLNVMALYDESLKRPTPLEKSHQFLEHLWQRDTGGNLTIPLGHFQRALLMGNIDEIGTIISIGMDEILQLKPLQVNFLQNTIAHACLGFMNDLRSLEAYECNYMLLPEMDKEQPRVNQAISKMNTLMIQALLVIFKLSDRVLTHNSLPPLLNDYMRIRPLEVLLDSSSTNMGHKTVYGVDIPSAAFAAIEQYEKQEPVPFPQEYLNDAVAADDPLALGYLVNYFNFNLFGGRLPIDIKIEYMQDAQACLCSHDCTSTVIKTPTIYLNPIIRQSKILVARAILEECCKLCEMWCSRFNPRCPAQEGICLSNLIEGNVNVRIRQHIANCIEQAQGWPFYFDNLMHLSFNKLEQIDLEPFSNLNTVFKTLLDSNVSNVVKVMESLVRKPDLSSTWQESKVPIRNFLNALDSGIYTLAYATIANPSAVKATCNMSINELNLLENKIKEACLEKFLHDMPNYHTSEKAQLYYLESLKIIECAMDELRMESIKHNLIKTPDLTMGITKATNDMLILNYGVDHDAKYSISPMGSIPPPSQDPAPNSQEAPKAHTETYAGSTRTKHVLNKQQQLDLALVLYRKSNQALFFNSLPAHVPIEISSNLNQPSGLKKNLVTMDPPTILLHENLQNDQLLHLHLLVQMTNLAYLYTCHNIELDTKLINYNFKSIFKIAHASTSKCILKKTLPLKREAQLKQGLHHKPFIDKLKKASSIYEDLKNMPLLDMEIDKVTQEIIDSRRALKIPHIHNEYEEYETLKAFVTHYCNWKMAKMSHDPTRDCDALVNSNLEIPDLRIFQAEWIKRKFNVISTEMKRRHVPLFSINCTNGDWHSRLEPEKREMVLKYIALQANENDNVYTILVNSGAFTGPEAFEFLERLVEPVSETGIEDLANHRVEIEPQQTNLENLAYPTRVEIIKDQMDLENVQEIKDALANDLHGVFKKMDPTSAEISHTVMDLLINKQFDKAQTILSSCSRLTRGIGWANAW</sequence>
<evidence type="ECO:0000313" key="6">
    <source>
        <dbReference type="Proteomes" id="UP001214638"/>
    </source>
</evidence>